<gene>
    <name evidence="1" type="ORF">T01_7412</name>
</gene>
<dbReference type="Proteomes" id="UP000054776">
    <property type="component" value="Unassembled WGS sequence"/>
</dbReference>
<evidence type="ECO:0000313" key="1">
    <source>
        <dbReference type="EMBL" id="KRY31939.1"/>
    </source>
</evidence>
<proteinExistence type="predicted"/>
<protein>
    <submittedName>
        <fullName evidence="1">Uncharacterized protein</fullName>
    </submittedName>
</protein>
<evidence type="ECO:0000313" key="2">
    <source>
        <dbReference type="Proteomes" id="UP000054776"/>
    </source>
</evidence>
<dbReference type="AlphaFoldDB" id="A0A0V1B603"/>
<dbReference type="EMBL" id="JYDH01000108">
    <property type="protein sequence ID" value="KRY31939.1"/>
    <property type="molecule type" value="Genomic_DNA"/>
</dbReference>
<name>A0A0V1B603_TRISP</name>
<reference evidence="1 2" key="1">
    <citation type="submission" date="2015-01" db="EMBL/GenBank/DDBJ databases">
        <title>Evolution of Trichinella species and genotypes.</title>
        <authorList>
            <person name="Korhonen P.K."/>
            <person name="Edoardo P."/>
            <person name="Giuseppe L.R."/>
            <person name="Gasser R.B."/>
        </authorList>
    </citation>
    <scope>NUCLEOTIDE SEQUENCE [LARGE SCALE GENOMIC DNA]</scope>
    <source>
        <strain evidence="1">ISS3</strain>
    </source>
</reference>
<keyword evidence="2" id="KW-1185">Reference proteome</keyword>
<comment type="caution">
    <text evidence="1">The sequence shown here is derived from an EMBL/GenBank/DDBJ whole genome shotgun (WGS) entry which is preliminary data.</text>
</comment>
<dbReference type="InParanoid" id="A0A0V1B603"/>
<sequence length="76" mass="9069">MYVCRSSCCLGKTQRTLACQTCCKRSNGAALRAAFMAKERQPRFWRVFHTQMRQKFSIFQWQKRRAVNYGQRTQKV</sequence>
<organism evidence="1 2">
    <name type="scientific">Trichinella spiralis</name>
    <name type="common">Trichina worm</name>
    <dbReference type="NCBI Taxonomy" id="6334"/>
    <lineage>
        <taxon>Eukaryota</taxon>
        <taxon>Metazoa</taxon>
        <taxon>Ecdysozoa</taxon>
        <taxon>Nematoda</taxon>
        <taxon>Enoplea</taxon>
        <taxon>Dorylaimia</taxon>
        <taxon>Trichinellida</taxon>
        <taxon>Trichinellidae</taxon>
        <taxon>Trichinella</taxon>
    </lineage>
</organism>
<accession>A0A0V1B603</accession>